<proteinExistence type="predicted"/>
<reference evidence="1" key="2">
    <citation type="submission" date="2025-09" db="UniProtKB">
        <authorList>
            <consortium name="Ensembl"/>
        </authorList>
    </citation>
    <scope>IDENTIFICATION</scope>
</reference>
<name>A0A3Q1HB49_9TELE</name>
<keyword evidence="2" id="KW-1185">Reference proteome</keyword>
<evidence type="ECO:0008006" key="3">
    <source>
        <dbReference type="Google" id="ProtNLM"/>
    </source>
</evidence>
<reference evidence="1" key="1">
    <citation type="submission" date="2025-08" db="UniProtKB">
        <authorList>
            <consortium name="Ensembl"/>
        </authorList>
    </citation>
    <scope>IDENTIFICATION</scope>
</reference>
<sequence>QTTVYVDFHSAVDRSLISEQHFAGTLTVPHSHEHGHLKIYLPKKLLECLPKCTSLPKERHRWNTNEVRTPLLIVGWNRQGSSDQKPQQMKLTLISDGLSVTP</sequence>
<dbReference type="InParanoid" id="A0A3Q1HB49"/>
<dbReference type="Ensembl" id="ENSAPOT00000004908.1">
    <property type="protein sequence ID" value="ENSAPOP00000025970.1"/>
    <property type="gene ID" value="ENSAPOG00000009470.1"/>
</dbReference>
<evidence type="ECO:0000313" key="2">
    <source>
        <dbReference type="Proteomes" id="UP000257200"/>
    </source>
</evidence>
<dbReference type="AlphaFoldDB" id="A0A3Q1HB49"/>
<dbReference type="Proteomes" id="UP000257200">
    <property type="component" value="Unplaced"/>
</dbReference>
<protein>
    <recommendedName>
        <fullName evidence="3">Calmodulin binding transcription activator 1</fullName>
    </recommendedName>
</protein>
<evidence type="ECO:0000313" key="1">
    <source>
        <dbReference type="Ensembl" id="ENSAPOP00000025970.1"/>
    </source>
</evidence>
<accession>A0A3Q1HB49</accession>
<dbReference type="GeneTree" id="ENSGT00940000167132"/>
<organism evidence="1 2">
    <name type="scientific">Acanthochromis polyacanthus</name>
    <name type="common">spiny chromis</name>
    <dbReference type="NCBI Taxonomy" id="80966"/>
    <lineage>
        <taxon>Eukaryota</taxon>
        <taxon>Metazoa</taxon>
        <taxon>Chordata</taxon>
        <taxon>Craniata</taxon>
        <taxon>Vertebrata</taxon>
        <taxon>Euteleostomi</taxon>
        <taxon>Actinopterygii</taxon>
        <taxon>Neopterygii</taxon>
        <taxon>Teleostei</taxon>
        <taxon>Neoteleostei</taxon>
        <taxon>Acanthomorphata</taxon>
        <taxon>Ovalentaria</taxon>
        <taxon>Pomacentridae</taxon>
        <taxon>Acanthochromis</taxon>
    </lineage>
</organism>